<dbReference type="InterPro" id="IPR008407">
    <property type="entry name" value="Brnchd-chn_aa_trnsp_AzlD"/>
</dbReference>
<dbReference type="AlphaFoldDB" id="A0A919RZ49"/>
<accession>A0A919RZ49</accession>
<feature type="transmembrane region" description="Helical" evidence="1">
    <location>
        <begin position="83"/>
        <end position="99"/>
    </location>
</feature>
<keyword evidence="3" id="KW-1185">Reference proteome</keyword>
<comment type="caution">
    <text evidence="2">The sequence shown here is derived from an EMBL/GenBank/DDBJ whole genome shotgun (WGS) entry which is preliminary data.</text>
</comment>
<evidence type="ECO:0000313" key="3">
    <source>
        <dbReference type="Proteomes" id="UP000679179"/>
    </source>
</evidence>
<feature type="transmembrane region" description="Helical" evidence="1">
    <location>
        <begin position="38"/>
        <end position="56"/>
    </location>
</feature>
<gene>
    <name evidence="2" type="ORF">CPJCM30710_08160</name>
</gene>
<evidence type="ECO:0000256" key="1">
    <source>
        <dbReference type="SAM" id="Phobius"/>
    </source>
</evidence>
<evidence type="ECO:0000313" key="2">
    <source>
        <dbReference type="EMBL" id="GIM28150.1"/>
    </source>
</evidence>
<keyword evidence="1" id="KW-0812">Transmembrane</keyword>
<name>A0A919RZ49_9CLOT</name>
<reference evidence="2" key="1">
    <citation type="submission" date="2021-03" db="EMBL/GenBank/DDBJ databases">
        <title>Taxonomic study of Clostridium polyendosporum from meadow-gley soil under rice.</title>
        <authorList>
            <person name="Kobayashi H."/>
            <person name="Tanizawa Y."/>
            <person name="Yagura M."/>
        </authorList>
    </citation>
    <scope>NUCLEOTIDE SEQUENCE</scope>
    <source>
        <strain evidence="2">JCM 30710</strain>
    </source>
</reference>
<protein>
    <submittedName>
        <fullName evidence="2">Transporter</fullName>
    </submittedName>
</protein>
<dbReference type="EMBL" id="BOPZ01000004">
    <property type="protein sequence ID" value="GIM28150.1"/>
    <property type="molecule type" value="Genomic_DNA"/>
</dbReference>
<proteinExistence type="predicted"/>
<keyword evidence="1" id="KW-1133">Transmembrane helix</keyword>
<dbReference type="Proteomes" id="UP000679179">
    <property type="component" value="Unassembled WGS sequence"/>
</dbReference>
<organism evidence="2 3">
    <name type="scientific">Clostridium polyendosporum</name>
    <dbReference type="NCBI Taxonomy" id="69208"/>
    <lineage>
        <taxon>Bacteria</taxon>
        <taxon>Bacillati</taxon>
        <taxon>Bacillota</taxon>
        <taxon>Clostridia</taxon>
        <taxon>Eubacteriales</taxon>
        <taxon>Clostridiaceae</taxon>
        <taxon>Clostridium</taxon>
    </lineage>
</organism>
<feature type="transmembrane region" description="Helical" evidence="1">
    <location>
        <begin position="6"/>
        <end position="26"/>
    </location>
</feature>
<sequence length="100" mass="11241">MSRILIAVFLMALVTYIPRVLPIIIFKNKLNSRFFKSFLYYMPFAVLGAMTFPNILSSTGNTYSALIGMIVAVVLAYFEQGLMKVAISAVLAVYIFQLFL</sequence>
<dbReference type="RefSeq" id="WP_212902884.1">
    <property type="nucleotide sequence ID" value="NZ_BOPZ01000004.1"/>
</dbReference>
<keyword evidence="1" id="KW-0472">Membrane</keyword>
<dbReference type="Pfam" id="PF05437">
    <property type="entry name" value="AzlD"/>
    <property type="match status" value="1"/>
</dbReference>